<comment type="caution">
    <text evidence="1">The sequence shown here is derived from an EMBL/GenBank/DDBJ whole genome shotgun (WGS) entry which is preliminary data.</text>
</comment>
<dbReference type="OrthoDB" id="9969973at2"/>
<dbReference type="RefSeq" id="WP_039593148.1">
    <property type="nucleotide sequence ID" value="NZ_CP142104.1"/>
</dbReference>
<name>A0A0B1Z0M9_9PSED</name>
<accession>A0A0B1Z0M9</accession>
<protein>
    <submittedName>
        <fullName evidence="1">Uncharacterized protein</fullName>
    </submittedName>
</protein>
<proteinExistence type="predicted"/>
<evidence type="ECO:0000313" key="1">
    <source>
        <dbReference type="EMBL" id="KHK62962.1"/>
    </source>
</evidence>
<gene>
    <name evidence="1" type="ORF">JZ00_20905</name>
</gene>
<dbReference type="Proteomes" id="UP000030949">
    <property type="component" value="Unassembled WGS sequence"/>
</dbReference>
<reference evidence="2" key="1">
    <citation type="submission" date="2015-03" db="EMBL/GenBank/DDBJ databases">
        <title>Pseudomonas frederiksbergensis hydrocarbon degrader.</title>
        <authorList>
            <person name="Brown L.M."/>
            <person name="Ruiz O.N."/>
            <person name="Mueller S."/>
            <person name="Gunasekera T.S."/>
        </authorList>
    </citation>
    <scope>NUCLEOTIDE SEQUENCE [LARGE SCALE GENOMIC DNA]</scope>
    <source>
        <strain evidence="2">SI8</strain>
    </source>
</reference>
<evidence type="ECO:0000313" key="2">
    <source>
        <dbReference type="Proteomes" id="UP000030949"/>
    </source>
</evidence>
<dbReference type="EMBL" id="JQGJ01000014">
    <property type="protein sequence ID" value="KHK62962.1"/>
    <property type="molecule type" value="Genomic_DNA"/>
</dbReference>
<sequence length="120" mass="13242">MNYSDVLYETQVSYGEATHNKGLAIYQAFAYAYDEMDAFLHSKSYKVKVQALTALFFVAIKGGVIFAKNDPFTDDVFEELGAAYSKLSEFALGSAEDDKLMLEHIRLVASYTGVIDASGI</sequence>
<dbReference type="AlphaFoldDB" id="A0A0B1Z0M9"/>
<organism evidence="1 2">
    <name type="scientific">Pseudomonas frederiksbergensis</name>
    <dbReference type="NCBI Taxonomy" id="104087"/>
    <lineage>
        <taxon>Bacteria</taxon>
        <taxon>Pseudomonadati</taxon>
        <taxon>Pseudomonadota</taxon>
        <taxon>Gammaproteobacteria</taxon>
        <taxon>Pseudomonadales</taxon>
        <taxon>Pseudomonadaceae</taxon>
        <taxon>Pseudomonas</taxon>
    </lineage>
</organism>